<dbReference type="GO" id="GO:0005886">
    <property type="term" value="C:plasma membrane"/>
    <property type="evidence" value="ECO:0007669"/>
    <property type="project" value="UniProtKB-SubCell"/>
</dbReference>
<dbReference type="Gene3D" id="3.90.550.10">
    <property type="entry name" value="Spore Coat Polysaccharide Biosynthesis Protein SpsA, Chain A"/>
    <property type="match status" value="1"/>
</dbReference>
<dbReference type="AlphaFoldDB" id="A0A1M7IS73"/>
<keyword evidence="8" id="KW-1185">Reference proteome</keyword>
<dbReference type="PANTHER" id="PTHR43646">
    <property type="entry name" value="GLYCOSYLTRANSFERASE"/>
    <property type="match status" value="1"/>
</dbReference>
<dbReference type="SUPFAM" id="SSF53448">
    <property type="entry name" value="Nucleotide-diphospho-sugar transferases"/>
    <property type="match status" value="1"/>
</dbReference>
<dbReference type="RefSeq" id="WP_073084898.1">
    <property type="nucleotide sequence ID" value="NZ_FRBL01000008.1"/>
</dbReference>
<evidence type="ECO:0000256" key="5">
    <source>
        <dbReference type="ARBA" id="ARBA00023136"/>
    </source>
</evidence>
<dbReference type="STRING" id="1419482.SAMN05444266_10875"/>
<evidence type="ECO:0000259" key="6">
    <source>
        <dbReference type="Pfam" id="PF00535"/>
    </source>
</evidence>
<keyword evidence="3" id="KW-0328">Glycosyltransferase</keyword>
<evidence type="ECO:0000313" key="8">
    <source>
        <dbReference type="Proteomes" id="UP000184420"/>
    </source>
</evidence>
<evidence type="ECO:0000313" key="7">
    <source>
        <dbReference type="EMBL" id="SHM43561.1"/>
    </source>
</evidence>
<evidence type="ECO:0000256" key="2">
    <source>
        <dbReference type="ARBA" id="ARBA00022475"/>
    </source>
</evidence>
<dbReference type="Proteomes" id="UP000184420">
    <property type="component" value="Unassembled WGS sequence"/>
</dbReference>
<dbReference type="Pfam" id="PF00535">
    <property type="entry name" value="Glycos_transf_2"/>
    <property type="match status" value="1"/>
</dbReference>
<sequence length="321" mass="36765">MKIKLKFEEKRSLDQEEFPAVTIIIPVRNNETKLKVCLHAISGQEYPSGKIEILVVDNNSSCPPSEVVEKYGNAKLLFYRSTNSPYPSRNLGIRNAKNEIIILLDSNCIPSPRWLITGIRALQATHASAVAGDIRFYYSKQINSGHFADTLLFANVEAAIMNGGAPGGNIFTKKETFRQFGYFPETIRSNGDSIWSNNITRNGGLIIYEKNAYVEYAARGTWQFFRKSYRIGKGSYYYWKFLGYSNYKMISLSLRQINQFSHTDIKKAIKIRFPEHTRPPLVKIHLVIQIGFILRAIARTQTMFVQKLFRNINNSIHSQNF</sequence>
<dbReference type="InterPro" id="IPR029044">
    <property type="entry name" value="Nucleotide-diphossugar_trans"/>
</dbReference>
<keyword evidence="4 7" id="KW-0808">Transferase</keyword>
<name>A0A1M7IS73_9BACT</name>
<protein>
    <submittedName>
        <fullName evidence="7">Glycosyl transferase family 2</fullName>
    </submittedName>
</protein>
<organism evidence="7 8">
    <name type="scientific">Chitinophaga jiangningensis</name>
    <dbReference type="NCBI Taxonomy" id="1419482"/>
    <lineage>
        <taxon>Bacteria</taxon>
        <taxon>Pseudomonadati</taxon>
        <taxon>Bacteroidota</taxon>
        <taxon>Chitinophagia</taxon>
        <taxon>Chitinophagales</taxon>
        <taxon>Chitinophagaceae</taxon>
        <taxon>Chitinophaga</taxon>
    </lineage>
</organism>
<accession>A0A1M7IS73</accession>
<reference evidence="7 8" key="1">
    <citation type="submission" date="2016-11" db="EMBL/GenBank/DDBJ databases">
        <authorList>
            <person name="Jaros S."/>
            <person name="Januszkiewicz K."/>
            <person name="Wedrychowicz H."/>
        </authorList>
    </citation>
    <scope>NUCLEOTIDE SEQUENCE [LARGE SCALE GENOMIC DNA]</scope>
    <source>
        <strain evidence="7 8">DSM 27406</strain>
    </source>
</reference>
<evidence type="ECO:0000256" key="1">
    <source>
        <dbReference type="ARBA" id="ARBA00004236"/>
    </source>
</evidence>
<dbReference type="InterPro" id="IPR001173">
    <property type="entry name" value="Glyco_trans_2-like"/>
</dbReference>
<feature type="domain" description="Glycosyltransferase 2-like" evidence="6">
    <location>
        <begin position="22"/>
        <end position="141"/>
    </location>
</feature>
<evidence type="ECO:0000256" key="4">
    <source>
        <dbReference type="ARBA" id="ARBA00022679"/>
    </source>
</evidence>
<dbReference type="PANTHER" id="PTHR43646:SF2">
    <property type="entry name" value="GLYCOSYLTRANSFERASE 2-LIKE DOMAIN-CONTAINING PROTEIN"/>
    <property type="match status" value="1"/>
</dbReference>
<comment type="subcellular location">
    <subcellularLocation>
        <location evidence="1">Cell membrane</location>
    </subcellularLocation>
</comment>
<keyword evidence="2" id="KW-1003">Cell membrane</keyword>
<proteinExistence type="predicted"/>
<dbReference type="EMBL" id="FRBL01000008">
    <property type="protein sequence ID" value="SHM43561.1"/>
    <property type="molecule type" value="Genomic_DNA"/>
</dbReference>
<gene>
    <name evidence="7" type="ORF">SAMN05444266_10875</name>
</gene>
<dbReference type="GO" id="GO:0016757">
    <property type="term" value="F:glycosyltransferase activity"/>
    <property type="evidence" value="ECO:0007669"/>
    <property type="project" value="UniProtKB-KW"/>
</dbReference>
<keyword evidence="5" id="KW-0472">Membrane</keyword>
<evidence type="ECO:0000256" key="3">
    <source>
        <dbReference type="ARBA" id="ARBA00022676"/>
    </source>
</evidence>